<feature type="domain" description="Histidine kinase" evidence="12">
    <location>
        <begin position="249"/>
        <end position="468"/>
    </location>
</feature>
<dbReference type="Pfam" id="PF00672">
    <property type="entry name" value="HAMP"/>
    <property type="match status" value="1"/>
</dbReference>
<dbReference type="SMART" id="SM00388">
    <property type="entry name" value="HisKA"/>
    <property type="match status" value="1"/>
</dbReference>
<evidence type="ECO:0000256" key="4">
    <source>
        <dbReference type="ARBA" id="ARBA00022553"/>
    </source>
</evidence>
<evidence type="ECO:0000256" key="2">
    <source>
        <dbReference type="ARBA" id="ARBA00004370"/>
    </source>
</evidence>
<dbReference type="PANTHER" id="PTHR45436">
    <property type="entry name" value="SENSOR HISTIDINE KINASE YKOH"/>
    <property type="match status" value="1"/>
</dbReference>
<keyword evidence="9" id="KW-0902">Two-component regulatory system</keyword>
<dbReference type="InterPro" id="IPR004358">
    <property type="entry name" value="Sig_transdc_His_kin-like_C"/>
</dbReference>
<dbReference type="Pfam" id="PF02518">
    <property type="entry name" value="HATPase_c"/>
    <property type="match status" value="1"/>
</dbReference>
<dbReference type="Pfam" id="PF00512">
    <property type="entry name" value="HisKA"/>
    <property type="match status" value="1"/>
</dbReference>
<dbReference type="SUPFAM" id="SSF47384">
    <property type="entry name" value="Homodimeric domain of signal transducing histidine kinase"/>
    <property type="match status" value="1"/>
</dbReference>
<evidence type="ECO:0000259" key="12">
    <source>
        <dbReference type="PROSITE" id="PS50109"/>
    </source>
</evidence>
<evidence type="ECO:0000313" key="15">
    <source>
        <dbReference type="Proteomes" id="UP001354971"/>
    </source>
</evidence>
<dbReference type="EC" id="2.7.13.3" evidence="3"/>
<feature type="transmembrane region" description="Helical" evidence="11">
    <location>
        <begin position="164"/>
        <end position="186"/>
    </location>
</feature>
<dbReference type="SUPFAM" id="SSF55874">
    <property type="entry name" value="ATPase domain of HSP90 chaperone/DNA topoisomerase II/histidine kinase"/>
    <property type="match status" value="1"/>
</dbReference>
<evidence type="ECO:0000256" key="11">
    <source>
        <dbReference type="SAM" id="Phobius"/>
    </source>
</evidence>
<dbReference type="PROSITE" id="PS50885">
    <property type="entry name" value="HAMP"/>
    <property type="match status" value="1"/>
</dbReference>
<sequence>MTRRLPSFVRTTAFRLTLLSAALFALSSFLILAFVYAASAGAALRRTDAVINDELAAVERRFEDSGIEGVNRYILQRTVGGSDVLYLLINPSGRLLSGNLNGMPDAPRSEQGWLDFVYGRSPVDGEEAERDSRRARARAVTIGDGYTVFIGVDVEDEDRLIGRMLRAILLASALVIALGVISGVVVSRRFSRRLDAVNTVARTVMRGDMTRRAPRNGSGDELDELSSNFNSMLDRLEELMHRMRNVGDSIAHDLRSPLTRMRNRLEDAIRDDGDSQSRQAALEQALADSDELLGVFNAILSISRIEAGERRDSFETFDPAPLVADIGELYEPVCEETGHQFGMEIEGDIQIRGDKNLVSQAMANMLDNAAKYTPDGGAIQLRLRRSSDGRAEISVTDTGPGIPADDRSRVTQRFVRLEKSRNQPGSGLGLSLVKAIADVHGAELVLDDGPGSHDGTGTGLRIALIFPQVKKSA</sequence>
<dbReference type="InterPro" id="IPR003661">
    <property type="entry name" value="HisK_dim/P_dom"/>
</dbReference>
<evidence type="ECO:0000256" key="6">
    <source>
        <dbReference type="ARBA" id="ARBA00022692"/>
    </source>
</evidence>
<evidence type="ECO:0000256" key="5">
    <source>
        <dbReference type="ARBA" id="ARBA00022679"/>
    </source>
</evidence>
<keyword evidence="5" id="KW-0808">Transferase</keyword>
<evidence type="ECO:0000259" key="13">
    <source>
        <dbReference type="PROSITE" id="PS50885"/>
    </source>
</evidence>
<keyword evidence="8 11" id="KW-1133">Transmembrane helix</keyword>
<keyword evidence="14" id="KW-0067">ATP-binding</keyword>
<evidence type="ECO:0000256" key="3">
    <source>
        <dbReference type="ARBA" id="ARBA00012438"/>
    </source>
</evidence>
<keyword evidence="6 11" id="KW-0812">Transmembrane</keyword>
<comment type="catalytic activity">
    <reaction evidence="1">
        <text>ATP + protein L-histidine = ADP + protein N-phospho-L-histidine.</text>
        <dbReference type="EC" id="2.7.13.3"/>
    </reaction>
</comment>
<keyword evidence="4" id="KW-0597">Phosphoprotein</keyword>
<dbReference type="Gene3D" id="3.30.565.10">
    <property type="entry name" value="Histidine kinase-like ATPase, C-terminal domain"/>
    <property type="match status" value="1"/>
</dbReference>
<proteinExistence type="predicted"/>
<evidence type="ECO:0000313" key="14">
    <source>
        <dbReference type="EMBL" id="MEE2527071.1"/>
    </source>
</evidence>
<organism evidence="14 15">
    <name type="scientific">Hyphobacterium lacteum</name>
    <dbReference type="NCBI Taxonomy" id="3116575"/>
    <lineage>
        <taxon>Bacteria</taxon>
        <taxon>Pseudomonadati</taxon>
        <taxon>Pseudomonadota</taxon>
        <taxon>Alphaproteobacteria</taxon>
        <taxon>Maricaulales</taxon>
        <taxon>Maricaulaceae</taxon>
        <taxon>Hyphobacterium</taxon>
    </lineage>
</organism>
<dbReference type="InterPro" id="IPR003660">
    <property type="entry name" value="HAMP_dom"/>
</dbReference>
<dbReference type="EMBL" id="JAZDRP010000008">
    <property type="protein sequence ID" value="MEE2527071.1"/>
    <property type="molecule type" value="Genomic_DNA"/>
</dbReference>
<dbReference type="SMART" id="SM00387">
    <property type="entry name" value="HATPase_c"/>
    <property type="match status" value="1"/>
</dbReference>
<protein>
    <recommendedName>
        <fullName evidence="3">histidine kinase</fullName>
        <ecNumber evidence="3">2.7.13.3</ecNumber>
    </recommendedName>
</protein>
<dbReference type="Gene3D" id="1.10.287.130">
    <property type="match status" value="1"/>
</dbReference>
<comment type="subcellular location">
    <subcellularLocation>
        <location evidence="2">Membrane</location>
    </subcellularLocation>
</comment>
<dbReference type="CDD" id="cd00082">
    <property type="entry name" value="HisKA"/>
    <property type="match status" value="1"/>
</dbReference>
<reference evidence="14 15" key="1">
    <citation type="submission" date="2024-01" db="EMBL/GenBank/DDBJ databases">
        <title>Hyphobacterium bacterium isolated from marine sediment.</title>
        <authorList>
            <person name="Zhao S."/>
        </authorList>
    </citation>
    <scope>NUCLEOTIDE SEQUENCE [LARGE SCALE GENOMIC DNA]</scope>
    <source>
        <strain evidence="15">HN65</strain>
    </source>
</reference>
<accession>A0ABU7LTV0</accession>
<keyword evidence="10 11" id="KW-0472">Membrane</keyword>
<dbReference type="PRINTS" id="PR00344">
    <property type="entry name" value="BCTRLSENSOR"/>
</dbReference>
<dbReference type="InterPro" id="IPR005467">
    <property type="entry name" value="His_kinase_dom"/>
</dbReference>
<dbReference type="CDD" id="cd06225">
    <property type="entry name" value="HAMP"/>
    <property type="match status" value="1"/>
</dbReference>
<evidence type="ECO:0000256" key="9">
    <source>
        <dbReference type="ARBA" id="ARBA00023012"/>
    </source>
</evidence>
<dbReference type="SMART" id="SM00304">
    <property type="entry name" value="HAMP"/>
    <property type="match status" value="1"/>
</dbReference>
<dbReference type="PANTHER" id="PTHR45436:SF8">
    <property type="entry name" value="HISTIDINE KINASE"/>
    <property type="match status" value="1"/>
</dbReference>
<evidence type="ECO:0000256" key="8">
    <source>
        <dbReference type="ARBA" id="ARBA00022989"/>
    </source>
</evidence>
<dbReference type="Gene3D" id="6.10.340.10">
    <property type="match status" value="1"/>
</dbReference>
<dbReference type="Proteomes" id="UP001354971">
    <property type="component" value="Unassembled WGS sequence"/>
</dbReference>
<keyword evidence="7" id="KW-0418">Kinase</keyword>
<evidence type="ECO:0000256" key="10">
    <source>
        <dbReference type="ARBA" id="ARBA00023136"/>
    </source>
</evidence>
<dbReference type="SUPFAM" id="SSF158472">
    <property type="entry name" value="HAMP domain-like"/>
    <property type="match status" value="1"/>
</dbReference>
<dbReference type="RefSeq" id="WP_330199735.1">
    <property type="nucleotide sequence ID" value="NZ_JAZDRP010000008.1"/>
</dbReference>
<dbReference type="PROSITE" id="PS50109">
    <property type="entry name" value="HIS_KIN"/>
    <property type="match status" value="1"/>
</dbReference>
<keyword evidence="15" id="KW-1185">Reference proteome</keyword>
<dbReference type="InterPro" id="IPR050428">
    <property type="entry name" value="TCS_sensor_his_kinase"/>
</dbReference>
<name>A0ABU7LTV0_9PROT</name>
<dbReference type="InterPro" id="IPR036097">
    <property type="entry name" value="HisK_dim/P_sf"/>
</dbReference>
<comment type="caution">
    <text evidence="14">The sequence shown here is derived from an EMBL/GenBank/DDBJ whole genome shotgun (WGS) entry which is preliminary data.</text>
</comment>
<keyword evidence="14" id="KW-0547">Nucleotide-binding</keyword>
<dbReference type="InterPro" id="IPR036890">
    <property type="entry name" value="HATPase_C_sf"/>
</dbReference>
<evidence type="ECO:0000256" key="7">
    <source>
        <dbReference type="ARBA" id="ARBA00022777"/>
    </source>
</evidence>
<feature type="domain" description="HAMP" evidence="13">
    <location>
        <begin position="188"/>
        <end position="241"/>
    </location>
</feature>
<dbReference type="GO" id="GO:0005524">
    <property type="term" value="F:ATP binding"/>
    <property type="evidence" value="ECO:0007669"/>
    <property type="project" value="UniProtKB-KW"/>
</dbReference>
<evidence type="ECO:0000256" key="1">
    <source>
        <dbReference type="ARBA" id="ARBA00000085"/>
    </source>
</evidence>
<dbReference type="InterPro" id="IPR003594">
    <property type="entry name" value="HATPase_dom"/>
</dbReference>
<gene>
    <name evidence="14" type="ORF">V0U79_11890</name>
</gene>